<organism evidence="1">
    <name type="scientific">marine sediment metagenome</name>
    <dbReference type="NCBI Taxonomy" id="412755"/>
    <lineage>
        <taxon>unclassified sequences</taxon>
        <taxon>metagenomes</taxon>
        <taxon>ecological metagenomes</taxon>
    </lineage>
</organism>
<name>X1PZQ3_9ZZZZ</name>
<reference evidence="1" key="1">
    <citation type="journal article" date="2014" name="Front. Microbiol.">
        <title>High frequency of phylogenetically diverse reductive dehalogenase-homologous genes in deep subseafloor sedimentary metagenomes.</title>
        <authorList>
            <person name="Kawai M."/>
            <person name="Futagami T."/>
            <person name="Toyoda A."/>
            <person name="Takaki Y."/>
            <person name="Nishi S."/>
            <person name="Hori S."/>
            <person name="Arai W."/>
            <person name="Tsubouchi T."/>
            <person name="Morono Y."/>
            <person name="Uchiyama I."/>
            <person name="Ito T."/>
            <person name="Fujiyama A."/>
            <person name="Inagaki F."/>
            <person name="Takami H."/>
        </authorList>
    </citation>
    <scope>NUCLEOTIDE SEQUENCE</scope>
    <source>
        <strain evidence="1">Expedition CK06-06</strain>
    </source>
</reference>
<accession>X1PZQ3</accession>
<comment type="caution">
    <text evidence="1">The sequence shown here is derived from an EMBL/GenBank/DDBJ whole genome shotgun (WGS) entry which is preliminary data.</text>
</comment>
<evidence type="ECO:0000313" key="1">
    <source>
        <dbReference type="EMBL" id="GAI61433.1"/>
    </source>
</evidence>
<dbReference type="AlphaFoldDB" id="X1PZQ3"/>
<gene>
    <name evidence="1" type="ORF">S12H4_10150</name>
</gene>
<dbReference type="EMBL" id="BARW01004277">
    <property type="protein sequence ID" value="GAI61433.1"/>
    <property type="molecule type" value="Genomic_DNA"/>
</dbReference>
<sequence length="102" mass="12041">MTKKLLYPHVPKKREPLFPHVPKAKTGMPAVVETVKPKELWQMATEEFIAEARGRPQFKTYTKIYPDWEERILRERRRIIERALSEGKPVSPEVLKDYPELA</sequence>
<protein>
    <submittedName>
        <fullName evidence="1">Uncharacterized protein</fullName>
    </submittedName>
</protein>
<proteinExistence type="predicted"/>